<keyword evidence="2" id="KW-1185">Reference proteome</keyword>
<gene>
    <name evidence="1" type="primary">RvY_15209-1</name>
    <name evidence="1" type="synonym">RvY_15209.1</name>
    <name evidence="1" type="ORF">RvY_15209</name>
</gene>
<protein>
    <submittedName>
        <fullName evidence="1">Uncharacterized protein</fullName>
    </submittedName>
</protein>
<accession>A0A1D1VYW1</accession>
<proteinExistence type="predicted"/>
<dbReference type="Proteomes" id="UP000186922">
    <property type="component" value="Unassembled WGS sequence"/>
</dbReference>
<dbReference type="AlphaFoldDB" id="A0A1D1VYW1"/>
<reference evidence="1 2" key="1">
    <citation type="journal article" date="2016" name="Nat. Commun.">
        <title>Extremotolerant tardigrade genome and improved radiotolerance of human cultured cells by tardigrade-unique protein.</title>
        <authorList>
            <person name="Hashimoto T."/>
            <person name="Horikawa D.D."/>
            <person name="Saito Y."/>
            <person name="Kuwahara H."/>
            <person name="Kozuka-Hata H."/>
            <person name="Shin-I T."/>
            <person name="Minakuchi Y."/>
            <person name="Ohishi K."/>
            <person name="Motoyama A."/>
            <person name="Aizu T."/>
            <person name="Enomoto A."/>
            <person name="Kondo K."/>
            <person name="Tanaka S."/>
            <person name="Hara Y."/>
            <person name="Koshikawa S."/>
            <person name="Sagara H."/>
            <person name="Miura T."/>
            <person name="Yokobori S."/>
            <person name="Miyagawa K."/>
            <person name="Suzuki Y."/>
            <person name="Kubo T."/>
            <person name="Oyama M."/>
            <person name="Kohara Y."/>
            <person name="Fujiyama A."/>
            <person name="Arakawa K."/>
            <person name="Katayama T."/>
            <person name="Toyoda A."/>
            <person name="Kunieda T."/>
        </authorList>
    </citation>
    <scope>NUCLEOTIDE SEQUENCE [LARGE SCALE GENOMIC DNA]</scope>
    <source>
        <strain evidence="1 2">YOKOZUNA-1</strain>
    </source>
</reference>
<organism evidence="1 2">
    <name type="scientific">Ramazzottius varieornatus</name>
    <name type="common">Water bear</name>
    <name type="synonym">Tardigrade</name>
    <dbReference type="NCBI Taxonomy" id="947166"/>
    <lineage>
        <taxon>Eukaryota</taxon>
        <taxon>Metazoa</taxon>
        <taxon>Ecdysozoa</taxon>
        <taxon>Tardigrada</taxon>
        <taxon>Eutardigrada</taxon>
        <taxon>Parachela</taxon>
        <taxon>Hypsibioidea</taxon>
        <taxon>Ramazzottiidae</taxon>
        <taxon>Ramazzottius</taxon>
    </lineage>
</organism>
<sequence length="103" mass="11360">MIVLQFEGCQVRLRLITWSNRPSDNPCAPALHLILTFSSVTGIVTGELWKYSGRAVDEEEAALGQSEVLLQPPVRILGIRSIVVISLLCALFGSHIDLLRLFS</sequence>
<evidence type="ECO:0000313" key="1">
    <source>
        <dbReference type="EMBL" id="GAV05018.1"/>
    </source>
</evidence>
<comment type="caution">
    <text evidence="1">The sequence shown here is derived from an EMBL/GenBank/DDBJ whole genome shotgun (WGS) entry which is preliminary data.</text>
</comment>
<evidence type="ECO:0000313" key="2">
    <source>
        <dbReference type="Proteomes" id="UP000186922"/>
    </source>
</evidence>
<dbReference type="EMBL" id="BDGG01000011">
    <property type="protein sequence ID" value="GAV05018.1"/>
    <property type="molecule type" value="Genomic_DNA"/>
</dbReference>
<name>A0A1D1VYW1_RAMVA</name>